<evidence type="ECO:0000259" key="12">
    <source>
        <dbReference type="PROSITE" id="PS50966"/>
    </source>
</evidence>
<evidence type="ECO:0000256" key="6">
    <source>
        <dbReference type="ARBA" id="ARBA00022836"/>
    </source>
</evidence>
<keyword evidence="9" id="KW-0472">Membrane</keyword>
<dbReference type="GO" id="GO:0015979">
    <property type="term" value="P:photosynthesis"/>
    <property type="evidence" value="ECO:0007669"/>
    <property type="project" value="UniProtKB-KW"/>
</dbReference>
<keyword evidence="11" id="KW-0862">Zinc</keyword>
<keyword evidence="6" id="KW-0603">Photosystem I</keyword>
<evidence type="ECO:0000313" key="13">
    <source>
        <dbReference type="EMBL" id="KAJ6991107.1"/>
    </source>
</evidence>
<dbReference type="GO" id="GO:0009522">
    <property type="term" value="C:photosystem I"/>
    <property type="evidence" value="ECO:0007669"/>
    <property type="project" value="UniProtKB-KW"/>
</dbReference>
<accession>A0AAD6QIN6</accession>
<evidence type="ECO:0000256" key="11">
    <source>
        <dbReference type="PROSITE-ProRule" id="PRU00325"/>
    </source>
</evidence>
<keyword evidence="11" id="KW-0863">Zinc-finger</keyword>
<evidence type="ECO:0000256" key="7">
    <source>
        <dbReference type="ARBA" id="ARBA00022946"/>
    </source>
</evidence>
<keyword evidence="11" id="KW-0479">Metal-binding</keyword>
<evidence type="ECO:0000256" key="8">
    <source>
        <dbReference type="ARBA" id="ARBA00023078"/>
    </source>
</evidence>
<name>A0AAD6QIN6_9ROSI</name>
<evidence type="ECO:0000256" key="5">
    <source>
        <dbReference type="ARBA" id="ARBA00022640"/>
    </source>
</evidence>
<proteinExistence type="inferred from homology"/>
<protein>
    <recommendedName>
        <fullName evidence="10">Photosystem I reaction center subunit N, chloroplastic</fullName>
    </recommendedName>
</protein>
<evidence type="ECO:0000256" key="10">
    <source>
        <dbReference type="ARBA" id="ARBA00072674"/>
    </source>
</evidence>
<keyword evidence="3" id="KW-0150">Chloroplast</keyword>
<dbReference type="InterPro" id="IPR007527">
    <property type="entry name" value="Znf_SWIM"/>
</dbReference>
<dbReference type="Gene3D" id="4.10.1190.10">
    <property type="entry name" value="Chlorophyll A-B binding protein"/>
    <property type="match status" value="1"/>
</dbReference>
<dbReference type="Pfam" id="PF04434">
    <property type="entry name" value="SWIM"/>
    <property type="match status" value="1"/>
</dbReference>
<evidence type="ECO:0000256" key="1">
    <source>
        <dbReference type="ARBA" id="ARBA00004622"/>
    </source>
</evidence>
<evidence type="ECO:0000256" key="9">
    <source>
        <dbReference type="ARBA" id="ARBA00023136"/>
    </source>
</evidence>
<comment type="subcellular location">
    <subcellularLocation>
        <location evidence="1">Plastid</location>
        <location evidence="1">Chloroplast thylakoid membrane</location>
        <topology evidence="1">Peripheral membrane protein</topology>
        <orientation evidence="1">Lumenal side</orientation>
    </subcellularLocation>
</comment>
<evidence type="ECO:0000313" key="14">
    <source>
        <dbReference type="Proteomes" id="UP001164929"/>
    </source>
</evidence>
<dbReference type="Proteomes" id="UP001164929">
    <property type="component" value="Chromosome 7"/>
</dbReference>
<sequence>MLALNTRASEAAVDAREMDVVESVHDLAVQNPAEEDFSAADLTWTKFGTAERHDEVALIPYDRVDAFIIGECSNPECPTRFHIERGRKRAKDTLKEYKTDEYLEYKLYWCSFGPENYGEGGGVLPSRKYRLNTRNRAARPQSMRGCTCHFVVKRLYAQPTQALIIYNERRHVNKSGFVCHGPLDRDAIGPGAKKIPYICNEIQQQTMSMIYLGIPEENVLEKHIEGIQRYCGSNPKVNSLASQYVHKLGMIIKRSTHELDLDDQASIRMWVERNKKSIFFYQDSSESDAFILGIQTEWQLQQMIRFGHRSLIAADSTFGIKRLKYPLCTLLVFDSRQHALPVAWIITRSSAKPDVAKWMKALLGRASSVEPGWKISGFLIDDAAAEIDPIRQDIFAIQDIFGCPVLFSLWRVRRSWLRNIVKKCGNIEVQREIFKRLGEIVYSIWGGVDTLSALEELTHDLVDQTAFIQYFKASWVPKIEMWLSTMRALPLASQEASGAIEAYHVKLKAKLFDDSHLGALQRVDWLVHKLTTELHSSYWLDRYADESDSFQNVKEEYIASTSWHRALQIPNSSVTVDDKDHLFARVSSQKDNNVTRIVWNPGSEFAFCDCAWSLQGNLCKHVIKVNMICENREGYQPSMSFRAFKELLTSLWKKPMDDSVGLDLSIAWAHQMLDQIKQLVELDSSKTIGTVVNNMPLKWVSKKGRTSIGIPSSVLALPSSSKSGSNNAVARKKSQKRKRLSRLRGALLNLDLYSIDQDQYTRSHHNFVLMRCMPVKETTWNTHFDFKVGPKSKPTIHFDKHKTSMRSKIANRSTGSSELNAKIVSMPAVASLVVSGPKLPVIRAQQTRADSREMKASEGRRAAMVYLAATLFTSAAAASSANAGVIEEYLEKSKANKELNDRKRLATSGANFARAFTVQFGTCKFPENFTGCQDLAKQKKVPFISDDLALECEGKDKYKCGSNVFWKW</sequence>
<gene>
    <name evidence="13" type="ORF">NC653_019349</name>
</gene>
<dbReference type="PANTHER" id="PTHR33977:SF2">
    <property type="entry name" value="OS09G0309100 PROTEIN"/>
    <property type="match status" value="1"/>
</dbReference>
<dbReference type="PROSITE" id="PS50966">
    <property type="entry name" value="ZF_SWIM"/>
    <property type="match status" value="1"/>
</dbReference>
<dbReference type="InterPro" id="IPR044907">
    <property type="entry name" value="PSAN_sf"/>
</dbReference>
<dbReference type="FunFam" id="4.10.1190.10:FF:000001">
    <property type="entry name" value="Photosystem I reaction center subunit N"/>
    <property type="match status" value="1"/>
</dbReference>
<dbReference type="GO" id="GO:0009535">
    <property type="term" value="C:chloroplast thylakoid membrane"/>
    <property type="evidence" value="ECO:0007669"/>
    <property type="project" value="UniProtKB-SubCell"/>
</dbReference>
<dbReference type="InterPro" id="IPR008796">
    <property type="entry name" value="PSAN"/>
</dbReference>
<dbReference type="Pfam" id="PF05479">
    <property type="entry name" value="PsaN"/>
    <property type="match status" value="1"/>
</dbReference>
<organism evidence="13 14">
    <name type="scientific">Populus alba x Populus x berolinensis</name>
    <dbReference type="NCBI Taxonomy" id="444605"/>
    <lineage>
        <taxon>Eukaryota</taxon>
        <taxon>Viridiplantae</taxon>
        <taxon>Streptophyta</taxon>
        <taxon>Embryophyta</taxon>
        <taxon>Tracheophyta</taxon>
        <taxon>Spermatophyta</taxon>
        <taxon>Magnoliopsida</taxon>
        <taxon>eudicotyledons</taxon>
        <taxon>Gunneridae</taxon>
        <taxon>Pentapetalae</taxon>
        <taxon>rosids</taxon>
        <taxon>fabids</taxon>
        <taxon>Malpighiales</taxon>
        <taxon>Salicaceae</taxon>
        <taxon>Saliceae</taxon>
        <taxon>Populus</taxon>
    </lineage>
</organism>
<dbReference type="AlphaFoldDB" id="A0AAD6QIN6"/>
<keyword evidence="4" id="KW-0602">Photosynthesis</keyword>
<dbReference type="PANTHER" id="PTHR33977">
    <property type="entry name" value="ZINC ION BINDING PROTEIN"/>
    <property type="match status" value="1"/>
</dbReference>
<dbReference type="EMBL" id="JAQIZT010000007">
    <property type="protein sequence ID" value="KAJ6991107.1"/>
    <property type="molecule type" value="Genomic_DNA"/>
</dbReference>
<comment type="similarity">
    <text evidence="2">Belongs to the psaN family.</text>
</comment>
<keyword evidence="8" id="KW-0793">Thylakoid</keyword>
<keyword evidence="7" id="KW-0809">Transit peptide</keyword>
<evidence type="ECO:0000256" key="3">
    <source>
        <dbReference type="ARBA" id="ARBA00022528"/>
    </source>
</evidence>
<evidence type="ECO:0000256" key="4">
    <source>
        <dbReference type="ARBA" id="ARBA00022531"/>
    </source>
</evidence>
<comment type="caution">
    <text evidence="13">The sequence shown here is derived from an EMBL/GenBank/DDBJ whole genome shotgun (WGS) entry which is preliminary data.</text>
</comment>
<dbReference type="GO" id="GO:0008270">
    <property type="term" value="F:zinc ion binding"/>
    <property type="evidence" value="ECO:0007669"/>
    <property type="project" value="UniProtKB-KW"/>
</dbReference>
<keyword evidence="5" id="KW-0934">Plastid</keyword>
<feature type="domain" description="SWIM-type" evidence="12">
    <location>
        <begin position="593"/>
        <end position="630"/>
    </location>
</feature>
<evidence type="ECO:0000256" key="2">
    <source>
        <dbReference type="ARBA" id="ARBA00010661"/>
    </source>
</evidence>
<keyword evidence="14" id="KW-1185">Reference proteome</keyword>
<reference evidence="13" key="1">
    <citation type="journal article" date="2023" name="Mol. Ecol. Resour.">
        <title>Chromosome-level genome assembly of a triploid poplar Populus alba 'Berolinensis'.</title>
        <authorList>
            <person name="Chen S."/>
            <person name="Yu Y."/>
            <person name="Wang X."/>
            <person name="Wang S."/>
            <person name="Zhang T."/>
            <person name="Zhou Y."/>
            <person name="He R."/>
            <person name="Meng N."/>
            <person name="Wang Y."/>
            <person name="Liu W."/>
            <person name="Liu Z."/>
            <person name="Liu J."/>
            <person name="Guo Q."/>
            <person name="Huang H."/>
            <person name="Sederoff R.R."/>
            <person name="Wang G."/>
            <person name="Qu G."/>
            <person name="Chen S."/>
        </authorList>
    </citation>
    <scope>NUCLEOTIDE SEQUENCE</scope>
    <source>
        <strain evidence="13">SC-2020</strain>
    </source>
</reference>